<evidence type="ECO:0000256" key="4">
    <source>
        <dbReference type="ARBA" id="ARBA00022516"/>
    </source>
</evidence>
<organism evidence="14">
    <name type="scientific">Sciadococcus taiwanensis</name>
    <dbReference type="NCBI Taxonomy" id="3028030"/>
    <lineage>
        <taxon>Eukaryota</taxon>
        <taxon>Rhodophyta</taxon>
        <taxon>Bangiophyceae</taxon>
        <taxon>Cavernulicolales</taxon>
        <taxon>Cavernulicolaceae</taxon>
        <taxon>Sciadococcus</taxon>
    </lineage>
</organism>
<evidence type="ECO:0000256" key="10">
    <source>
        <dbReference type="ARBA" id="ARBA00057449"/>
    </source>
</evidence>
<dbReference type="GO" id="GO:0006633">
    <property type="term" value="P:fatty acid biosynthetic process"/>
    <property type="evidence" value="ECO:0007669"/>
    <property type="project" value="UniProtKB-UniRule"/>
</dbReference>
<evidence type="ECO:0000259" key="13">
    <source>
        <dbReference type="Pfam" id="PF08545"/>
    </source>
</evidence>
<feature type="active site" evidence="11">
    <location>
        <position position="282"/>
    </location>
</feature>
<evidence type="ECO:0000256" key="8">
    <source>
        <dbReference type="ARBA" id="ARBA00023160"/>
    </source>
</evidence>
<evidence type="ECO:0000256" key="7">
    <source>
        <dbReference type="ARBA" id="ARBA00023098"/>
    </source>
</evidence>
<evidence type="ECO:0000256" key="3">
    <source>
        <dbReference type="ARBA" id="ARBA00012333"/>
    </source>
</evidence>
<feature type="active site" evidence="11">
    <location>
        <position position="113"/>
    </location>
</feature>
<dbReference type="HAMAP" id="MF_01815">
    <property type="entry name" value="FabH"/>
    <property type="match status" value="1"/>
</dbReference>
<dbReference type="PANTHER" id="PTHR43091:SF1">
    <property type="entry name" value="BETA-KETOACYL-[ACYL-CARRIER-PROTEIN] SYNTHASE III, CHLOROPLASTIC"/>
    <property type="match status" value="1"/>
</dbReference>
<keyword evidence="14" id="KW-0934">Plastid</keyword>
<comment type="function">
    <text evidence="11">Catalyzes the condensation reaction of fatty acid synthesis by the addition to an acyl acceptor of two carbons from malonyl-ACP. Catalyzes the first condensation reaction which initiates fatty acid synthesis and may therefore play a role in governing the total rate of fatty acid production. Possesses both acetoacetyl-ACP synthase and acetyl transacylase activities. Its substrate specificity determines the biosynthesis of branched-chain and/or straight-chain of fatty acids.</text>
</comment>
<keyword evidence="4 11" id="KW-0444">Lipid biosynthesis</keyword>
<comment type="subcellular location">
    <subcellularLocation>
        <location evidence="11">Cytoplasm</location>
    </subcellularLocation>
</comment>
<keyword evidence="8 11" id="KW-0275">Fatty acid biosynthesis</keyword>
<reference evidence="14" key="1">
    <citation type="journal article" date="2023" name="J. Phycol.">
        <title>Revised classification of the Cyanidiophyceae based on plastid genome data with descriptions of the Cavernulicolales ord. nov. and Galdieriales ord. nov. (Rhodophyta).</title>
        <authorList>
            <person name="Park S.I."/>
            <person name="Cho C.H."/>
            <person name="Ciniglia C."/>
            <person name="Huang T.Y."/>
            <person name="Liu S.L."/>
            <person name="Bustamante D.E."/>
            <person name="Calderon M.S."/>
            <person name="Mansilla A."/>
            <person name="McDermott T."/>
            <person name="Andersen R.A."/>
            <person name="Yoon H.S."/>
        </authorList>
    </citation>
    <scope>NUCLEOTIDE SEQUENCE</scope>
</reference>
<keyword evidence="6 11" id="KW-0276">Fatty acid metabolism</keyword>
<evidence type="ECO:0000256" key="6">
    <source>
        <dbReference type="ARBA" id="ARBA00022832"/>
    </source>
</evidence>
<dbReference type="EC" id="2.3.1.180" evidence="3 11"/>
<protein>
    <recommendedName>
        <fullName evidence="3 11">Beta-ketoacyl-[acyl-carrier-protein] synthase III</fullName>
        <shortName evidence="11">Beta-ketoacyl-ACP synthase III</shortName>
        <shortName evidence="11">KAS III</shortName>
        <ecNumber evidence="3 11">2.3.1.180</ecNumber>
    </recommendedName>
    <alternativeName>
        <fullName evidence="11">3-oxoacyl-[acyl-carrier-protein] synthase 3</fullName>
    </alternativeName>
    <alternativeName>
        <fullName evidence="11">3-oxoacyl-[acyl-carrier-protein] synthase III</fullName>
    </alternativeName>
</protein>
<dbReference type="Pfam" id="PF08545">
    <property type="entry name" value="ACP_syn_III"/>
    <property type="match status" value="1"/>
</dbReference>
<feature type="domain" description="Beta-ketoacyl-[acyl-carrier-protein] synthase III C-terminal" evidence="12">
    <location>
        <begin position="237"/>
        <end position="325"/>
    </location>
</feature>
<proteinExistence type="inferred from homology"/>
<comment type="subunit">
    <text evidence="11">Homodimer.</text>
</comment>
<feature type="region of interest" description="ACP-binding" evidence="11">
    <location>
        <begin position="253"/>
        <end position="257"/>
    </location>
</feature>
<evidence type="ECO:0000259" key="12">
    <source>
        <dbReference type="Pfam" id="PF08541"/>
    </source>
</evidence>
<evidence type="ECO:0000313" key="14">
    <source>
        <dbReference type="EMBL" id="WDA98931.1"/>
    </source>
</evidence>
<dbReference type="FunFam" id="3.40.47.10:FF:000004">
    <property type="entry name" value="3-oxoacyl-[acyl-carrier-protein] synthase 3"/>
    <property type="match status" value="1"/>
</dbReference>
<dbReference type="CDD" id="cd00830">
    <property type="entry name" value="KAS_III"/>
    <property type="match status" value="1"/>
</dbReference>
<dbReference type="EMBL" id="OP616811">
    <property type="protein sequence ID" value="WDA98931.1"/>
    <property type="molecule type" value="Genomic_DNA"/>
</dbReference>
<dbReference type="InterPro" id="IPR016039">
    <property type="entry name" value="Thiolase-like"/>
</dbReference>
<dbReference type="AlphaFoldDB" id="A0A9Y1MWQ4"/>
<name>A0A9Y1MWQ4_9RHOD</name>
<gene>
    <name evidence="11 14" type="primary">fabH</name>
    <name evidence="14" type="ORF">SCTW_149</name>
</gene>
<keyword evidence="11" id="KW-0012">Acyltransferase</keyword>
<comment type="pathway">
    <text evidence="1 11">Lipid metabolism; fatty acid biosynthesis.</text>
</comment>
<evidence type="ECO:0000256" key="11">
    <source>
        <dbReference type="HAMAP-Rule" id="MF_01815"/>
    </source>
</evidence>
<dbReference type="SUPFAM" id="SSF53901">
    <property type="entry name" value="Thiolase-like"/>
    <property type="match status" value="1"/>
</dbReference>
<dbReference type="GO" id="GO:0033818">
    <property type="term" value="F:beta-ketoacyl-acyl-carrier-protein synthase III activity"/>
    <property type="evidence" value="ECO:0007669"/>
    <property type="project" value="UniProtKB-UniRule"/>
</dbReference>
<dbReference type="Pfam" id="PF08541">
    <property type="entry name" value="ACP_syn_III_C"/>
    <property type="match status" value="1"/>
</dbReference>
<dbReference type="NCBIfam" id="NF006829">
    <property type="entry name" value="PRK09352.1"/>
    <property type="match status" value="1"/>
</dbReference>
<evidence type="ECO:0000256" key="1">
    <source>
        <dbReference type="ARBA" id="ARBA00005194"/>
    </source>
</evidence>
<keyword evidence="5 11" id="KW-0808">Transferase</keyword>
<dbReference type="InterPro" id="IPR013747">
    <property type="entry name" value="ACP_syn_III_C"/>
</dbReference>
<keyword evidence="11" id="KW-0963">Cytoplasm</keyword>
<evidence type="ECO:0000256" key="5">
    <source>
        <dbReference type="ARBA" id="ARBA00022679"/>
    </source>
</evidence>
<dbReference type="GO" id="GO:0004315">
    <property type="term" value="F:3-oxoacyl-[acyl-carrier-protein] synthase activity"/>
    <property type="evidence" value="ECO:0007669"/>
    <property type="project" value="InterPro"/>
</dbReference>
<comment type="function">
    <text evidence="10">Catalyzes the condensation reaction of fatty acid synthesis by the addition to an acyl acceptor of two carbons from malonyl-ACP. KAS III catalyzes the first condensation reaction which initiates fatty acid synthesis and may therefore play a role in governing the total rate of fatty acid production. Possesses both acetoacetyl-ACP synthase and acetyl transacylase activities.</text>
</comment>
<evidence type="ECO:0000256" key="9">
    <source>
        <dbReference type="ARBA" id="ARBA00052419"/>
    </source>
</evidence>
<keyword evidence="11" id="KW-0511">Multifunctional enzyme</keyword>
<dbReference type="NCBIfam" id="TIGR00747">
    <property type="entry name" value="fabH"/>
    <property type="match status" value="1"/>
</dbReference>
<feature type="domain" description="Beta-ketoacyl-[acyl-carrier-protein] synthase III N-terminal" evidence="13">
    <location>
        <begin position="107"/>
        <end position="184"/>
    </location>
</feature>
<comment type="catalytic activity">
    <reaction evidence="9 11">
        <text>malonyl-[ACP] + acetyl-CoA + H(+) = 3-oxobutanoyl-[ACP] + CO2 + CoA</text>
        <dbReference type="Rhea" id="RHEA:12080"/>
        <dbReference type="Rhea" id="RHEA-COMP:9623"/>
        <dbReference type="Rhea" id="RHEA-COMP:9625"/>
        <dbReference type="ChEBI" id="CHEBI:15378"/>
        <dbReference type="ChEBI" id="CHEBI:16526"/>
        <dbReference type="ChEBI" id="CHEBI:57287"/>
        <dbReference type="ChEBI" id="CHEBI:57288"/>
        <dbReference type="ChEBI" id="CHEBI:78449"/>
        <dbReference type="ChEBI" id="CHEBI:78450"/>
        <dbReference type="EC" id="2.3.1.180"/>
    </reaction>
</comment>
<dbReference type="PANTHER" id="PTHR43091">
    <property type="entry name" value="3-OXOACYL-[ACYL-CARRIER-PROTEIN] SYNTHASE"/>
    <property type="match status" value="1"/>
</dbReference>
<comment type="domain">
    <text evidence="11">The last Arg residue of the ACP-binding site is essential for the weak association between ACP/AcpP and FabH.</text>
</comment>
<dbReference type="InterPro" id="IPR004655">
    <property type="entry name" value="FabH"/>
</dbReference>
<dbReference type="Gene3D" id="3.40.47.10">
    <property type="match status" value="1"/>
</dbReference>
<keyword evidence="7 11" id="KW-0443">Lipid metabolism</keyword>
<accession>A0A9Y1MWQ4</accession>
<dbReference type="InterPro" id="IPR013751">
    <property type="entry name" value="ACP_syn_III_N"/>
</dbReference>
<dbReference type="GO" id="GO:0005737">
    <property type="term" value="C:cytoplasm"/>
    <property type="evidence" value="ECO:0007669"/>
    <property type="project" value="UniProtKB-SubCell"/>
</dbReference>
<geneLocation type="plastid" evidence="14"/>
<sequence length="326" mass="35689">MHQGINVIGTGIAVPETCIKNNQISTIVETSNEWISNRTGIHQRYISSIKSNLVNLAVEASKQAIKDSKINSEEIDLILLATSTPDDLFGSASQVQAQINAKNAVAFDITAACSGFIISLITAIQYIQTGTYRTILIIGADILSRWIDWSDRSTCILFGDGAGAMLIKAHNFNNILGFKIETDGSQYEHLQLNYSDKTFVTDYQIGQGNYNSLLMNGKEVYKFAVSAVPSLIYTCIKQSRIATQEIDWLVLHQANERILKAVADRLELSESKLISNLSKYGNTSSASIPLVLHEALKEERIKSGEVLALAGFGAGLTSAALIIRWI</sequence>
<evidence type="ECO:0000256" key="2">
    <source>
        <dbReference type="ARBA" id="ARBA00008642"/>
    </source>
</evidence>
<comment type="similarity">
    <text evidence="2 11">Belongs to the thiolase-like superfamily. FabH family.</text>
</comment>
<feature type="active site" evidence="11">
    <location>
        <position position="252"/>
    </location>
</feature>